<dbReference type="AlphaFoldDB" id="A0A4Y2GRL2"/>
<keyword evidence="3" id="KW-1185">Reference proteome</keyword>
<protein>
    <submittedName>
        <fullName evidence="2">Uncharacterized protein</fullName>
    </submittedName>
</protein>
<comment type="caution">
    <text evidence="2">The sequence shown here is derived from an EMBL/GenBank/DDBJ whole genome shotgun (WGS) entry which is preliminary data.</text>
</comment>
<keyword evidence="1" id="KW-0732">Signal</keyword>
<evidence type="ECO:0000313" key="3">
    <source>
        <dbReference type="Proteomes" id="UP000499080"/>
    </source>
</evidence>
<evidence type="ECO:0000256" key="1">
    <source>
        <dbReference type="SAM" id="SignalP"/>
    </source>
</evidence>
<proteinExistence type="predicted"/>
<feature type="signal peptide" evidence="1">
    <location>
        <begin position="1"/>
        <end position="17"/>
    </location>
</feature>
<accession>A0A4Y2GRL2</accession>
<evidence type="ECO:0000313" key="2">
    <source>
        <dbReference type="EMBL" id="GBM55797.1"/>
    </source>
</evidence>
<sequence>MNIVFLHFLHGAPCLTADSPVSPAQIFLHLINGCEPVTLHLLPQRSIALCTCLSAESSPLTTVARNKTNLSHENCISLIVTSTSEINLHHASRRASCGTCSSNELRFPSTL</sequence>
<name>A0A4Y2GRL2_ARAVE</name>
<feature type="chain" id="PRO_5021424548" evidence="1">
    <location>
        <begin position="18"/>
        <end position="111"/>
    </location>
</feature>
<dbReference type="EMBL" id="BGPR01001516">
    <property type="protein sequence ID" value="GBM55797.1"/>
    <property type="molecule type" value="Genomic_DNA"/>
</dbReference>
<reference evidence="2 3" key="1">
    <citation type="journal article" date="2019" name="Sci. Rep.">
        <title>Orb-weaving spider Araneus ventricosus genome elucidates the spidroin gene catalogue.</title>
        <authorList>
            <person name="Kono N."/>
            <person name="Nakamura H."/>
            <person name="Ohtoshi R."/>
            <person name="Moran D.A.P."/>
            <person name="Shinohara A."/>
            <person name="Yoshida Y."/>
            <person name="Fujiwara M."/>
            <person name="Mori M."/>
            <person name="Tomita M."/>
            <person name="Arakawa K."/>
        </authorList>
    </citation>
    <scope>NUCLEOTIDE SEQUENCE [LARGE SCALE GENOMIC DNA]</scope>
</reference>
<gene>
    <name evidence="2" type="ORF">AVEN_75025_1</name>
</gene>
<dbReference type="Proteomes" id="UP000499080">
    <property type="component" value="Unassembled WGS sequence"/>
</dbReference>
<organism evidence="2 3">
    <name type="scientific">Araneus ventricosus</name>
    <name type="common">Orbweaver spider</name>
    <name type="synonym">Epeira ventricosa</name>
    <dbReference type="NCBI Taxonomy" id="182803"/>
    <lineage>
        <taxon>Eukaryota</taxon>
        <taxon>Metazoa</taxon>
        <taxon>Ecdysozoa</taxon>
        <taxon>Arthropoda</taxon>
        <taxon>Chelicerata</taxon>
        <taxon>Arachnida</taxon>
        <taxon>Araneae</taxon>
        <taxon>Araneomorphae</taxon>
        <taxon>Entelegynae</taxon>
        <taxon>Araneoidea</taxon>
        <taxon>Araneidae</taxon>
        <taxon>Araneus</taxon>
    </lineage>
</organism>